<dbReference type="GeneID" id="75167139"/>
<feature type="signal peptide" evidence="1">
    <location>
        <begin position="1"/>
        <end position="27"/>
    </location>
</feature>
<proteinExistence type="predicted"/>
<evidence type="ECO:0000313" key="10">
    <source>
        <dbReference type="Proteomes" id="UP000565155"/>
    </source>
</evidence>
<keyword evidence="1" id="KW-0732">Signal</keyword>
<feature type="chain" id="PRO_5014548408" description="DUF7282 domain-containing protein" evidence="1">
    <location>
        <begin position="28"/>
        <end position="140"/>
    </location>
</feature>
<dbReference type="Proteomes" id="UP000714625">
    <property type="component" value="Unassembled WGS sequence"/>
</dbReference>
<evidence type="ECO:0000313" key="7">
    <source>
        <dbReference type="EMBL" id="PNP27427.1"/>
    </source>
</evidence>
<dbReference type="AlphaFoldDB" id="A0A1W6U7J6"/>
<feature type="domain" description="DUF7282" evidence="2">
    <location>
        <begin position="30"/>
        <end position="135"/>
    </location>
</feature>
<dbReference type="Proteomes" id="UP000532247">
    <property type="component" value="Unassembled WGS sequence"/>
</dbReference>
<protein>
    <recommendedName>
        <fullName evidence="2">DUF7282 domain-containing protein</fullName>
    </recommendedName>
</protein>
<reference evidence="7 8" key="2">
    <citation type="submission" date="2017-12" db="EMBL/GenBank/DDBJ databases">
        <title>FDA dAtabase for Regulatory Grade micrObial Sequences (FDA-ARGOS): Supporting development and validation of Infectious Disease Dx tests.</title>
        <authorList>
            <person name="Hoffmann M."/>
            <person name="Allard M."/>
            <person name="Evans P."/>
            <person name="Brown E."/>
            <person name="Tallon L.J."/>
            <person name="Sadzewicz L."/>
            <person name="Sengamalay N."/>
            <person name="Ott S."/>
            <person name="Godinez A."/>
            <person name="Nagaraj S."/>
            <person name="Vavikolanu K."/>
            <person name="Aluvathingal J."/>
            <person name="Nadendla S."/>
            <person name="Hobson J."/>
            <person name="Sichtig H."/>
        </authorList>
    </citation>
    <scope>NUCLEOTIDE SEQUENCE [LARGE SCALE GENOMIC DNA]</scope>
    <source>
        <strain evidence="8">ATCC 17749</strain>
        <strain evidence="7">FDAARGOS_97</strain>
    </source>
</reference>
<gene>
    <name evidence="7" type="ORF">AL553_013735</name>
    <name evidence="6" type="ORF">F0254_12770</name>
    <name evidence="4" type="ORF">GHY86_19055</name>
    <name evidence="5" type="ORF">HKB35_05155</name>
    <name evidence="3" type="ORF">K05K4_21420</name>
</gene>
<accession>A0A1W6U7J6</accession>
<evidence type="ECO:0000313" key="3">
    <source>
        <dbReference type="EMBL" id="ARP18972.1"/>
    </source>
</evidence>
<evidence type="ECO:0000313" key="5">
    <source>
        <dbReference type="EMBL" id="NMR73008.1"/>
    </source>
</evidence>
<dbReference type="EMBL" id="CP017902">
    <property type="protein sequence ID" value="ARP18972.1"/>
    <property type="molecule type" value="Genomic_DNA"/>
</dbReference>
<reference evidence="6 9" key="3">
    <citation type="submission" date="2019-09" db="EMBL/GenBank/DDBJ databases">
        <title>Draft genome sequencing and comparative genomics of hatchery-associated Vibrios.</title>
        <authorList>
            <person name="Kehlet-Delgado H."/>
            <person name="Mueller R.S."/>
        </authorList>
    </citation>
    <scope>NUCLEOTIDE SEQUENCE [LARGE SCALE GENOMIC DNA]</scope>
    <source>
        <strain evidence="6 9">081416A</strain>
    </source>
</reference>
<evidence type="ECO:0000256" key="1">
    <source>
        <dbReference type="SAM" id="SignalP"/>
    </source>
</evidence>
<keyword evidence="8" id="KW-1185">Reference proteome</keyword>
<dbReference type="EMBL" id="AAXMUW010000049">
    <property type="protein sequence ID" value="EGQ9137231.1"/>
    <property type="molecule type" value="Genomic_DNA"/>
</dbReference>
<evidence type="ECO:0000313" key="4">
    <source>
        <dbReference type="EMBL" id="EGQ9137231.1"/>
    </source>
</evidence>
<evidence type="ECO:0000313" key="6">
    <source>
        <dbReference type="EMBL" id="NOI09740.1"/>
    </source>
</evidence>
<dbReference type="RefSeq" id="WP_005380804.1">
    <property type="nucleotide sequence ID" value="NZ_AP023187.1"/>
</dbReference>
<reference evidence="3" key="1">
    <citation type="submission" date="2016-10" db="EMBL/GenBank/DDBJ databases">
        <title>The High Quality Genome of Vibrio alginolyticus K01M1.</title>
        <authorList>
            <person name="Wendling C."/>
            <person name="Chibani C.M."/>
            <person name="Hertel R."/>
            <person name="Sproer C."/>
            <person name="Bunk B."/>
            <person name="Overmann J."/>
            <person name="Roth O."/>
            <person name="Liesegang H."/>
        </authorList>
    </citation>
    <scope>NUCLEOTIDE SEQUENCE</scope>
    <source>
        <strain evidence="3">K05K4</strain>
    </source>
</reference>
<sequence length="140" mass="15062">MKDFINTSLIKFGLAAFLISFSSFSFSAPSIKGVDQDMSGGTVTAEMAHADDNGWMVVHRTDESMKPGPVIGYAPLKMGKNENVNAILMEPVESGDMLMLMVHGEKGGMKTGVFEYTLGAKEDGPVKVDGKLVMDIVRAK</sequence>
<dbReference type="EMBL" id="JABCMA010000003">
    <property type="protein sequence ID" value="NMR73008.1"/>
    <property type="molecule type" value="Genomic_DNA"/>
</dbReference>
<dbReference type="Proteomes" id="UP000054316">
    <property type="component" value="Unassembled WGS sequence"/>
</dbReference>
<reference evidence="4" key="4">
    <citation type="submission" date="2019-11" db="EMBL/GenBank/DDBJ databases">
        <authorList>
            <consortium name="PulseNet: The National Subtyping Network for Foodborne Disease Surveillance"/>
            <person name="Tarr C.L."/>
            <person name="Trees E."/>
            <person name="Katz L.S."/>
            <person name="Carleton-Romer H.A."/>
            <person name="Stroika S."/>
            <person name="Kucerova Z."/>
            <person name="Roache K.F."/>
            <person name="Sabol A.L."/>
            <person name="Besser J."/>
            <person name="Gerner-Smidt P."/>
        </authorList>
    </citation>
    <scope>NUCLEOTIDE SEQUENCE</scope>
    <source>
        <strain evidence="4">PNUSAV001129</strain>
    </source>
</reference>
<dbReference type="InterPro" id="IPR055706">
    <property type="entry name" value="Slg1/2_DUF7282"/>
</dbReference>
<name>A0A1W6U7J6_VIBAL</name>
<dbReference type="EMBL" id="LOSN02000001">
    <property type="protein sequence ID" value="PNP27427.1"/>
    <property type="molecule type" value="Genomic_DNA"/>
</dbReference>
<dbReference type="Proteomes" id="UP000565155">
    <property type="component" value="Unassembled WGS sequence"/>
</dbReference>
<reference evidence="5 10" key="5">
    <citation type="submission" date="2020-04" db="EMBL/GenBank/DDBJ databases">
        <title>Whole-genome sequencing of Vibrio spp. from China reveals different genetic environments of blaCTX-M-14 among diverse lineages.</title>
        <authorList>
            <person name="Zheng Z."/>
            <person name="Ye L."/>
            <person name="Chen S."/>
        </authorList>
    </citation>
    <scope>NUCLEOTIDE SEQUENCE [LARGE SCALE GENOMIC DNA]</scope>
    <source>
        <strain evidence="5 10">Vb1636</strain>
    </source>
</reference>
<dbReference type="Pfam" id="PF23951">
    <property type="entry name" value="DUF7282"/>
    <property type="match status" value="1"/>
</dbReference>
<evidence type="ECO:0000313" key="9">
    <source>
        <dbReference type="Proteomes" id="UP000532247"/>
    </source>
</evidence>
<evidence type="ECO:0000313" key="8">
    <source>
        <dbReference type="Proteomes" id="UP000054316"/>
    </source>
</evidence>
<evidence type="ECO:0000259" key="2">
    <source>
        <dbReference type="Pfam" id="PF23951"/>
    </source>
</evidence>
<organism evidence="3">
    <name type="scientific">Vibrio alginolyticus</name>
    <dbReference type="NCBI Taxonomy" id="663"/>
    <lineage>
        <taxon>Bacteria</taxon>
        <taxon>Pseudomonadati</taxon>
        <taxon>Pseudomonadota</taxon>
        <taxon>Gammaproteobacteria</taxon>
        <taxon>Vibrionales</taxon>
        <taxon>Vibrionaceae</taxon>
        <taxon>Vibrio</taxon>
    </lineage>
</organism>
<dbReference type="EMBL" id="VTYF01000006">
    <property type="protein sequence ID" value="NOI09740.1"/>
    <property type="molecule type" value="Genomic_DNA"/>
</dbReference>